<dbReference type="InterPro" id="IPR012337">
    <property type="entry name" value="RNaseH-like_sf"/>
</dbReference>
<evidence type="ECO:0000313" key="6">
    <source>
        <dbReference type="Proteomes" id="UP000050761"/>
    </source>
</evidence>
<dbReference type="GO" id="GO:0008270">
    <property type="term" value="F:zinc ion binding"/>
    <property type="evidence" value="ECO:0007669"/>
    <property type="project" value="UniProtKB-KW"/>
</dbReference>
<dbReference type="WBParaSite" id="HPBE_0002322001-mRNA-1">
    <property type="protein sequence ID" value="HPBE_0002322001-mRNA-1"/>
    <property type="gene ID" value="HPBE_0002322001"/>
</dbReference>
<keyword evidence="6" id="KW-1185">Reference proteome</keyword>
<evidence type="ECO:0000259" key="4">
    <source>
        <dbReference type="PROSITE" id="PS50994"/>
    </source>
</evidence>
<dbReference type="OrthoDB" id="5839379at2759"/>
<dbReference type="CDD" id="cd00303">
    <property type="entry name" value="retropepsin_like"/>
    <property type="match status" value="1"/>
</dbReference>
<dbReference type="AlphaFoldDB" id="A0A183GKK0"/>
<dbReference type="InterPro" id="IPR001584">
    <property type="entry name" value="Integrase_cat-core"/>
</dbReference>
<feature type="domain" description="CCHC-type" evidence="3">
    <location>
        <begin position="268"/>
        <end position="284"/>
    </location>
</feature>
<keyword evidence="1" id="KW-0479">Metal-binding</keyword>
<dbReference type="SUPFAM" id="SSF53098">
    <property type="entry name" value="Ribonuclease H-like"/>
    <property type="match status" value="1"/>
</dbReference>
<evidence type="ECO:0000259" key="3">
    <source>
        <dbReference type="PROSITE" id="PS50158"/>
    </source>
</evidence>
<evidence type="ECO:0000256" key="2">
    <source>
        <dbReference type="SAM" id="MobiDB-lite"/>
    </source>
</evidence>
<dbReference type="InterPro" id="IPR036397">
    <property type="entry name" value="RNaseH_sf"/>
</dbReference>
<dbReference type="PANTHER" id="PTHR37984:SF15">
    <property type="entry name" value="INTEGRASE CATALYTIC DOMAIN-CONTAINING PROTEIN"/>
    <property type="match status" value="1"/>
</dbReference>
<dbReference type="InterPro" id="IPR036875">
    <property type="entry name" value="Znf_CCHC_sf"/>
</dbReference>
<keyword evidence="1" id="KW-0863">Zinc-finger</keyword>
<dbReference type="GO" id="GO:0015074">
    <property type="term" value="P:DNA integration"/>
    <property type="evidence" value="ECO:0007669"/>
    <property type="project" value="InterPro"/>
</dbReference>
<feature type="region of interest" description="Disordered" evidence="2">
    <location>
        <begin position="222"/>
        <end position="263"/>
    </location>
</feature>
<feature type="compositionally biased region" description="Polar residues" evidence="2">
    <location>
        <begin position="233"/>
        <end position="263"/>
    </location>
</feature>
<dbReference type="Gene3D" id="4.10.60.10">
    <property type="entry name" value="Zinc finger, CCHC-type"/>
    <property type="match status" value="1"/>
</dbReference>
<dbReference type="GO" id="GO:0003676">
    <property type="term" value="F:nucleic acid binding"/>
    <property type="evidence" value="ECO:0007669"/>
    <property type="project" value="InterPro"/>
</dbReference>
<dbReference type="InterPro" id="IPR050951">
    <property type="entry name" value="Retrovirus_Pol_polyprotein"/>
</dbReference>
<accession>A0A183GKK0</accession>
<dbReference type="PANTHER" id="PTHR37984">
    <property type="entry name" value="PROTEIN CBG26694"/>
    <property type="match status" value="1"/>
</dbReference>
<name>A0A183GKK0_HELPZ</name>
<proteinExistence type="predicted"/>
<gene>
    <name evidence="5" type="ORF">HPBE_LOCUS23218</name>
</gene>
<protein>
    <submittedName>
        <fullName evidence="7">CCHC-type domain-containing protein</fullName>
    </submittedName>
</protein>
<dbReference type="Pfam" id="PF00098">
    <property type="entry name" value="zf-CCHC"/>
    <property type="match status" value="1"/>
</dbReference>
<reference evidence="7" key="2">
    <citation type="submission" date="2019-09" db="UniProtKB">
        <authorList>
            <consortium name="WormBaseParasite"/>
        </authorList>
    </citation>
    <scope>IDENTIFICATION</scope>
</reference>
<evidence type="ECO:0000256" key="1">
    <source>
        <dbReference type="PROSITE-ProRule" id="PRU00047"/>
    </source>
</evidence>
<dbReference type="Gene3D" id="3.30.420.10">
    <property type="entry name" value="Ribonuclease H-like superfamily/Ribonuclease H"/>
    <property type="match status" value="1"/>
</dbReference>
<dbReference type="EMBL" id="UZAH01034813">
    <property type="protein sequence ID" value="VDP37330.1"/>
    <property type="molecule type" value="Genomic_DNA"/>
</dbReference>
<dbReference type="PROSITE" id="PS50994">
    <property type="entry name" value="INTEGRASE"/>
    <property type="match status" value="1"/>
</dbReference>
<keyword evidence="1" id="KW-0862">Zinc</keyword>
<dbReference type="PROSITE" id="PS50158">
    <property type="entry name" value="ZF_CCHC"/>
    <property type="match status" value="1"/>
</dbReference>
<evidence type="ECO:0000313" key="5">
    <source>
        <dbReference type="EMBL" id="VDP37330.1"/>
    </source>
</evidence>
<reference evidence="5 6" key="1">
    <citation type="submission" date="2018-11" db="EMBL/GenBank/DDBJ databases">
        <authorList>
            <consortium name="Pathogen Informatics"/>
        </authorList>
    </citation>
    <scope>NUCLEOTIDE SEQUENCE [LARGE SCALE GENOMIC DNA]</scope>
</reference>
<dbReference type="SMART" id="SM00343">
    <property type="entry name" value="ZnF_C2HC"/>
    <property type="match status" value="1"/>
</dbReference>
<organism evidence="6 7">
    <name type="scientific">Heligmosomoides polygyrus</name>
    <name type="common">Parasitic roundworm</name>
    <dbReference type="NCBI Taxonomy" id="6339"/>
    <lineage>
        <taxon>Eukaryota</taxon>
        <taxon>Metazoa</taxon>
        <taxon>Ecdysozoa</taxon>
        <taxon>Nematoda</taxon>
        <taxon>Chromadorea</taxon>
        <taxon>Rhabditida</taxon>
        <taxon>Rhabditina</taxon>
        <taxon>Rhabditomorpha</taxon>
        <taxon>Strongyloidea</taxon>
        <taxon>Heligmosomidae</taxon>
        <taxon>Heligmosomoides</taxon>
    </lineage>
</organism>
<evidence type="ECO:0000313" key="7">
    <source>
        <dbReference type="WBParaSite" id="HPBE_0002322001-mRNA-1"/>
    </source>
</evidence>
<sequence>MMSQGLPYHFMRGGDVYDGINGSIASCEATLIVGKLDDFTISSIEDSLKDPHGVRKQRIGRILIGSNKMGRSDDDAHMVVSDDEESSPRQVRSVSTGFPYETLVRELREVVTMLYQVPETVTEELSEHKVSARYKEKHGEILRRELTKAREAVERLIKGYGFTQVLSSRIVEELDKRGAETIDDWDQYLRTMEKDGEMLAQIAGILNVDVLQIVKAVKEVKATADAGAEPKASQKSATEGGRSATQTGPKQTGRGNAVNQQRNSTAKRCYNCSRFGHVSRECPEKNFRVEKITENKVLDEHVSQLIESARSMGVRAPEDRAQELSPGSPLVGKKVSTMVGFLGTKVPALLDTGSMVSIVPIGVLAKAKMRGVDVDALEIIRSEWRRPVYDASNNRMEFLGAVRIEVEMENCGKKEVAFYITDSAEEEILIGTNALEDLGVSLQMTKPQLRHEDDMAEQFRKVTVAKRIYIPPHGSGVVAAHCENGTEMQQCVIWPTKEGLDAGVCEVRDRHVRIPVVNRSGDAVVLGEGEEIGHWDTEKWKESVDGFNALMISDALETGCRWPKKILSDKGGEFENKVMAELTKITGIDHVTTKGYNPRENGLTERLNGTIVSMLRRSTVIPTEWDVRLPFCMLAYNMTPHGATGESPYFVLHGMDPYFPSSVIPNGGISWYTMDKNIDDYKAQMLQSVAEVHDRVREYNEEVRERMKREYDHRNRVDAKKYPKVGDRVYLLAPNEKAAHSHPKLVCEWSGPFRVLETSENSALISRIGSDVEPLGVQFDVLRVIPSCISDESIDTRTKRGKMSKKNGRRRACSITASCFSGATLLSPLEKGHLMFICEYGCFNGVTLKDIERCNFPGAVGKEPVSSLWAAWIATSIFQRTDIGLGEKIRLHREGAICLDGGALKDVLKMANNKCIDWTDWLFKVATSRSPIMKHYEQSVKN</sequence>
<dbReference type="InterPro" id="IPR001878">
    <property type="entry name" value="Znf_CCHC"/>
</dbReference>
<dbReference type="GO" id="GO:0005737">
    <property type="term" value="C:cytoplasm"/>
    <property type="evidence" value="ECO:0007669"/>
    <property type="project" value="UniProtKB-ARBA"/>
</dbReference>
<dbReference type="SUPFAM" id="SSF57756">
    <property type="entry name" value="Retrovirus zinc finger-like domains"/>
    <property type="match status" value="1"/>
</dbReference>
<dbReference type="GO" id="GO:0019899">
    <property type="term" value="F:enzyme binding"/>
    <property type="evidence" value="ECO:0007669"/>
    <property type="project" value="UniProtKB-ARBA"/>
</dbReference>
<dbReference type="InterPro" id="IPR021109">
    <property type="entry name" value="Peptidase_aspartic_dom_sf"/>
</dbReference>
<accession>A0A3P8D1X7</accession>
<feature type="domain" description="Integrase catalytic" evidence="4">
    <location>
        <begin position="563"/>
        <end position="656"/>
    </location>
</feature>
<feature type="region of interest" description="Disordered" evidence="2">
    <location>
        <begin position="68"/>
        <end position="93"/>
    </location>
</feature>
<dbReference type="Proteomes" id="UP000050761">
    <property type="component" value="Unassembled WGS sequence"/>
</dbReference>
<dbReference type="Gene3D" id="2.40.70.10">
    <property type="entry name" value="Acid Proteases"/>
    <property type="match status" value="1"/>
</dbReference>